<dbReference type="Pfam" id="PF01663">
    <property type="entry name" value="Phosphodiest"/>
    <property type="match status" value="1"/>
</dbReference>
<name>A0A178ILK4_9BACT</name>
<protein>
    <recommendedName>
        <fullName evidence="5">Phosphodiesterase</fullName>
    </recommendedName>
</protein>
<dbReference type="InterPro" id="IPR002591">
    <property type="entry name" value="Phosphodiest/P_Trfase"/>
</dbReference>
<gene>
    <name evidence="3" type="ORF">AW736_06665</name>
</gene>
<feature type="chain" id="PRO_5008089146" description="Phosphodiesterase" evidence="2">
    <location>
        <begin position="22"/>
        <end position="481"/>
    </location>
</feature>
<feature type="compositionally biased region" description="Basic and acidic residues" evidence="1">
    <location>
        <begin position="201"/>
        <end position="218"/>
    </location>
</feature>
<dbReference type="PANTHER" id="PTHR10151">
    <property type="entry name" value="ECTONUCLEOTIDE PYROPHOSPHATASE/PHOSPHODIESTERASE"/>
    <property type="match status" value="1"/>
</dbReference>
<evidence type="ECO:0000313" key="3">
    <source>
        <dbReference type="EMBL" id="OAM90720.1"/>
    </source>
</evidence>
<dbReference type="AlphaFoldDB" id="A0A178ILK4"/>
<dbReference type="InterPro" id="IPR017850">
    <property type="entry name" value="Alkaline_phosphatase_core_sf"/>
</dbReference>
<dbReference type="EMBL" id="LRRQ01000050">
    <property type="protein sequence ID" value="OAM90720.1"/>
    <property type="molecule type" value="Genomic_DNA"/>
</dbReference>
<keyword evidence="2" id="KW-0732">Signal</keyword>
<keyword evidence="4" id="KW-1185">Reference proteome</keyword>
<organism evidence="3 4">
    <name type="scientific">Termitidicoccus mucosus</name>
    <dbReference type="NCBI Taxonomy" id="1184151"/>
    <lineage>
        <taxon>Bacteria</taxon>
        <taxon>Pseudomonadati</taxon>
        <taxon>Verrucomicrobiota</taxon>
        <taxon>Opitutia</taxon>
        <taxon>Opitutales</taxon>
        <taxon>Opitutaceae</taxon>
        <taxon>Termitidicoccus</taxon>
    </lineage>
</organism>
<feature type="region of interest" description="Disordered" evidence="1">
    <location>
        <begin position="193"/>
        <end position="218"/>
    </location>
</feature>
<dbReference type="STRING" id="1184151.AW736_06665"/>
<dbReference type="OrthoDB" id="9779418at2"/>
<dbReference type="GO" id="GO:0016787">
    <property type="term" value="F:hydrolase activity"/>
    <property type="evidence" value="ECO:0007669"/>
    <property type="project" value="UniProtKB-ARBA"/>
</dbReference>
<evidence type="ECO:0008006" key="5">
    <source>
        <dbReference type="Google" id="ProtNLM"/>
    </source>
</evidence>
<dbReference type="PANTHER" id="PTHR10151:SF120">
    <property type="entry name" value="BIS(5'-ADENOSYL)-TRIPHOSPHATASE"/>
    <property type="match status" value="1"/>
</dbReference>
<dbReference type="SUPFAM" id="SSF53649">
    <property type="entry name" value="Alkaline phosphatase-like"/>
    <property type="match status" value="1"/>
</dbReference>
<proteinExistence type="predicted"/>
<dbReference type="CDD" id="cd16018">
    <property type="entry name" value="Enpp"/>
    <property type="match status" value="1"/>
</dbReference>
<evidence type="ECO:0000313" key="4">
    <source>
        <dbReference type="Proteomes" id="UP000078486"/>
    </source>
</evidence>
<dbReference type="Gene3D" id="3.40.720.10">
    <property type="entry name" value="Alkaline Phosphatase, subunit A"/>
    <property type="match status" value="1"/>
</dbReference>
<sequence>MKILISKITALAALVWGPAHFACASAGVTTPEKDRTLIIVSIDGLPADYIDNAAVKMPVLHRLIREGARAQTMMSVFPTVTWANHTSMITGVTPARHGVIGNSYYDRNTEKEVMLLWDPVFDKDQIVTAPTLYDVAHRAGLKTAGISWPASRNAPALDWQIPCVIDQTLNDQYSTPSLLRELEAKKVPYQHKGLWASKQPPAHDEQKPELSKRGAEGKTEWDRLHTQVALHVLEAHSPNLLLLHFDAVDAYQHQSGRDTEFAYAACAEADRMLGQIVEAVEKSGRRERTTLFVVSDHGFRSYQKQININMALHDAGLVNVSKGKVTGGDVAFVSMGGAAGIYIKSGRDRDAIMKKLLPALKEVEGIEAIMLPDDLAKRGQAVVGKDWRAADVMLSAKDGYAFSARVNRSSVIYKISDTKGAHGYLPDSQKLKACFVAWGAGIKAGVTLGEINNTDVAPTGASLLGLSLPDTDGRVLDEIMK</sequence>
<feature type="signal peptide" evidence="2">
    <location>
        <begin position="1"/>
        <end position="21"/>
    </location>
</feature>
<comment type="caution">
    <text evidence="3">The sequence shown here is derived from an EMBL/GenBank/DDBJ whole genome shotgun (WGS) entry which is preliminary data.</text>
</comment>
<reference evidence="3 4" key="1">
    <citation type="submission" date="2016-01" db="EMBL/GenBank/DDBJ databases">
        <title>High potential of lignocellulose degradation of a new Verrucomicrobia species.</title>
        <authorList>
            <person name="Wang Y."/>
            <person name="Shi Y."/>
            <person name="Qiu Z."/>
            <person name="Liu S."/>
            <person name="Yang H."/>
        </authorList>
    </citation>
    <scope>NUCLEOTIDE SEQUENCE [LARGE SCALE GENOMIC DNA]</scope>
    <source>
        <strain evidence="3 4">TSB47</strain>
    </source>
</reference>
<evidence type="ECO:0000256" key="2">
    <source>
        <dbReference type="SAM" id="SignalP"/>
    </source>
</evidence>
<dbReference type="Proteomes" id="UP000078486">
    <property type="component" value="Unassembled WGS sequence"/>
</dbReference>
<accession>A0A178ILK4</accession>
<evidence type="ECO:0000256" key="1">
    <source>
        <dbReference type="SAM" id="MobiDB-lite"/>
    </source>
</evidence>